<evidence type="ECO:0000259" key="1">
    <source>
        <dbReference type="Pfam" id="PF01571"/>
    </source>
</evidence>
<evidence type="ECO:0000313" key="3">
    <source>
        <dbReference type="Proteomes" id="UP000825051"/>
    </source>
</evidence>
<dbReference type="InterPro" id="IPR027266">
    <property type="entry name" value="TrmE/GcvT-like"/>
</dbReference>
<organism evidence="2 3">
    <name type="scientific">Horticoccus luteus</name>
    <dbReference type="NCBI Taxonomy" id="2862869"/>
    <lineage>
        <taxon>Bacteria</taxon>
        <taxon>Pseudomonadati</taxon>
        <taxon>Verrucomicrobiota</taxon>
        <taxon>Opitutia</taxon>
        <taxon>Opitutales</taxon>
        <taxon>Opitutaceae</taxon>
        <taxon>Horticoccus</taxon>
    </lineage>
</organism>
<protein>
    <recommendedName>
        <fullName evidence="1">GCVT N-terminal domain-containing protein</fullName>
    </recommendedName>
</protein>
<reference evidence="2" key="1">
    <citation type="submission" date="2021-08" db="EMBL/GenBank/DDBJ databases">
        <title>Genome of a novel bacterium of the phylum Verrucomicrobia, Oleiharenicola sp. KSB-15.</title>
        <authorList>
            <person name="Chung J.-H."/>
            <person name="Ahn J.-H."/>
            <person name="Yoon Y."/>
            <person name="Kim D.-Y."/>
            <person name="An S.-H."/>
            <person name="Park I."/>
            <person name="Yeon J."/>
        </authorList>
    </citation>
    <scope>NUCLEOTIDE SEQUENCE</scope>
    <source>
        <strain evidence="2">KSB-15</strain>
    </source>
</reference>
<dbReference type="Pfam" id="PF01571">
    <property type="entry name" value="GCV_T"/>
    <property type="match status" value="1"/>
</dbReference>
<dbReference type="EMBL" id="CP080507">
    <property type="protein sequence ID" value="QYM79858.1"/>
    <property type="molecule type" value="Genomic_DNA"/>
</dbReference>
<name>A0A8F9TX37_9BACT</name>
<feature type="domain" description="GCVT N-terminal" evidence="1">
    <location>
        <begin position="38"/>
        <end position="253"/>
    </location>
</feature>
<dbReference type="Gene3D" id="3.30.1360.120">
    <property type="entry name" value="Probable tRNA modification gtpase trme, domain 1"/>
    <property type="match status" value="1"/>
</dbReference>
<dbReference type="KEGG" id="ole:K0B96_04355"/>
<dbReference type="RefSeq" id="WP_220164254.1">
    <property type="nucleotide sequence ID" value="NZ_CP080507.1"/>
</dbReference>
<dbReference type="AlphaFoldDB" id="A0A8F9TX37"/>
<dbReference type="Proteomes" id="UP000825051">
    <property type="component" value="Chromosome"/>
</dbReference>
<proteinExistence type="predicted"/>
<evidence type="ECO:0000313" key="2">
    <source>
        <dbReference type="EMBL" id="QYM79858.1"/>
    </source>
</evidence>
<keyword evidence="3" id="KW-1185">Reference proteome</keyword>
<dbReference type="InterPro" id="IPR006222">
    <property type="entry name" value="GCVT_N"/>
</dbReference>
<gene>
    <name evidence="2" type="ORF">K0B96_04355</name>
</gene>
<accession>A0A8F9TX37</accession>
<dbReference type="SUPFAM" id="SSF103025">
    <property type="entry name" value="Folate-binding domain"/>
    <property type="match status" value="1"/>
</dbReference>
<sequence length="449" mass="50458">MNMSKPTNLETKLQQYASPVDMLRHSTVGGIQFPIKSEYSNWRDEQEAWQHSVILFDQSFHMKDVYVEGPDVKRLISDVAVNSMANFGANKAKQIVACNYDGRVIGDAILFGLSDEKYSVVGRPSVPNWVEFNARTGNYDVKVTVDEWAIYNKGQRLLYRYQIQGPNALELIKSVHEGPFPDIKFFHLGELKIAGHKVRALGHNMSRMGGLELHGPLAEGKAVLDAILAAGPKFGLVQGGSRSYATVSPESGWIPSPMPAIYAGEKMKPYREWLPAEGFEATASLGGSFSSPNIEDYYQTPWDLGYGRHVKFDHDFIGRAALEKIADQPHRRKVWLRWNNDDVLKVYASQLRPGDRYKYMEMPNAYYSLLPFDKVMVNGRMVGLSTYTIYTANVRGWFSLAMVDDNLADGAEVSVVWGEENGGSPRPIVERHVQTEIRATVSDNRLNLP</sequence>